<dbReference type="PANTHER" id="PTHR33387:SF3">
    <property type="entry name" value="DUF985 DOMAIN-CONTAINING PROTEIN"/>
    <property type="match status" value="1"/>
</dbReference>
<dbReference type="EMBL" id="CP019288">
    <property type="protein sequence ID" value="QHI34800.1"/>
    <property type="molecule type" value="Genomic_DNA"/>
</dbReference>
<reference evidence="2 3" key="1">
    <citation type="journal article" date="2013" name="Int. J. Syst. Evol. Microbiol.">
        <title>Kordia antarctica sp. nov., isolated from Antarctic seawater.</title>
        <authorList>
            <person name="Baek K."/>
            <person name="Choi A."/>
            <person name="Kang I."/>
            <person name="Lee K."/>
            <person name="Cho J.C."/>
        </authorList>
    </citation>
    <scope>NUCLEOTIDE SEQUENCE [LARGE SCALE GENOMIC DNA]</scope>
    <source>
        <strain evidence="2 3">IMCC3317</strain>
    </source>
</reference>
<dbReference type="PANTHER" id="PTHR33387">
    <property type="entry name" value="RMLC-LIKE JELLY ROLL FOLD PROTEIN"/>
    <property type="match status" value="1"/>
</dbReference>
<gene>
    <name evidence="2" type="ORF">IMCC3317_01440</name>
</gene>
<dbReference type="InterPro" id="IPR014710">
    <property type="entry name" value="RmlC-like_jellyroll"/>
</dbReference>
<feature type="domain" description="DUF985" evidence="1">
    <location>
        <begin position="7"/>
        <end position="146"/>
    </location>
</feature>
<dbReference type="Gene3D" id="2.60.120.10">
    <property type="entry name" value="Jelly Rolls"/>
    <property type="match status" value="1"/>
</dbReference>
<dbReference type="InterPro" id="IPR011051">
    <property type="entry name" value="RmlC_Cupin_sf"/>
</dbReference>
<dbReference type="InterPro" id="IPR009327">
    <property type="entry name" value="Cupin_DUF985"/>
</dbReference>
<dbReference type="KEGG" id="kan:IMCC3317_01440"/>
<evidence type="ECO:0000313" key="3">
    <source>
        <dbReference type="Proteomes" id="UP000464657"/>
    </source>
</evidence>
<dbReference type="Proteomes" id="UP000464657">
    <property type="component" value="Chromosome"/>
</dbReference>
<dbReference type="SUPFAM" id="SSF51182">
    <property type="entry name" value="RmlC-like cupins"/>
    <property type="match status" value="1"/>
</dbReference>
<proteinExistence type="predicted"/>
<dbReference type="InterPro" id="IPR039935">
    <property type="entry name" value="YML079W-like"/>
</dbReference>
<sequence>MTQEINRLVENLQLFPHPEGGFYKEVYRSEKVISKEALPDNFSGDRSYCTSIYFLLTSGNFSAFHRIKQDEIWHFYSGTSLSVHVIDKKGNYTEYKVGMDFRNGEEPQLVVPAGCWFASSVTKKDSYAFVGCTVAPGFDFDDFELATRSALTDSYPKHKDIIHRLTRE</sequence>
<keyword evidence="3" id="KW-1185">Reference proteome</keyword>
<name>A0A7L4ZE16_9FLAO</name>
<organism evidence="2 3">
    <name type="scientific">Kordia antarctica</name>
    <dbReference type="NCBI Taxonomy" id="1218801"/>
    <lineage>
        <taxon>Bacteria</taxon>
        <taxon>Pseudomonadati</taxon>
        <taxon>Bacteroidota</taxon>
        <taxon>Flavobacteriia</taxon>
        <taxon>Flavobacteriales</taxon>
        <taxon>Flavobacteriaceae</taxon>
        <taxon>Kordia</taxon>
    </lineage>
</organism>
<evidence type="ECO:0000259" key="1">
    <source>
        <dbReference type="Pfam" id="PF06172"/>
    </source>
</evidence>
<dbReference type="AlphaFoldDB" id="A0A7L4ZE16"/>
<dbReference type="RefSeq" id="WP_160127588.1">
    <property type="nucleotide sequence ID" value="NZ_CP019288.1"/>
</dbReference>
<dbReference type="Pfam" id="PF06172">
    <property type="entry name" value="Cupin_5"/>
    <property type="match status" value="1"/>
</dbReference>
<evidence type="ECO:0000313" key="2">
    <source>
        <dbReference type="EMBL" id="QHI34800.1"/>
    </source>
</evidence>
<accession>A0A7L4ZE16</accession>
<protein>
    <recommendedName>
        <fullName evidence="1">DUF985 domain-containing protein</fullName>
    </recommendedName>
</protein>
<dbReference type="CDD" id="cd06121">
    <property type="entry name" value="cupin_YML079wp"/>
    <property type="match status" value="1"/>
</dbReference>
<dbReference type="OrthoDB" id="9798288at2"/>